<dbReference type="Pfam" id="PF13505">
    <property type="entry name" value="OMP_b-brl"/>
    <property type="match status" value="1"/>
</dbReference>
<keyword evidence="1 2" id="KW-0732">Signal</keyword>
<dbReference type="AlphaFoldDB" id="A0AA41QIN2"/>
<gene>
    <name evidence="4" type="ORF">ML536_02095</name>
</gene>
<evidence type="ECO:0000256" key="1">
    <source>
        <dbReference type="ARBA" id="ARBA00022729"/>
    </source>
</evidence>
<dbReference type="InterPro" id="IPR011250">
    <property type="entry name" value="OMP/PagP_B-barrel"/>
</dbReference>
<evidence type="ECO:0000313" key="4">
    <source>
        <dbReference type="EMBL" id="MCI0125611.1"/>
    </source>
</evidence>
<feature type="chain" id="PRO_5041422403" evidence="2">
    <location>
        <begin position="23"/>
        <end position="241"/>
    </location>
</feature>
<dbReference type="EMBL" id="JALAZD010000001">
    <property type="protein sequence ID" value="MCI0125611.1"/>
    <property type="molecule type" value="Genomic_DNA"/>
</dbReference>
<organism evidence="4 5">
    <name type="scientific">Paradevosia shaoguanensis</name>
    <dbReference type="NCBI Taxonomy" id="1335043"/>
    <lineage>
        <taxon>Bacteria</taxon>
        <taxon>Pseudomonadati</taxon>
        <taxon>Pseudomonadota</taxon>
        <taxon>Alphaproteobacteria</taxon>
        <taxon>Hyphomicrobiales</taxon>
        <taxon>Devosiaceae</taxon>
        <taxon>Paradevosia</taxon>
    </lineage>
</organism>
<keyword evidence="5" id="KW-1185">Reference proteome</keyword>
<evidence type="ECO:0000313" key="5">
    <source>
        <dbReference type="Proteomes" id="UP001156140"/>
    </source>
</evidence>
<feature type="domain" description="Outer membrane protein beta-barrel" evidence="3">
    <location>
        <begin position="11"/>
        <end position="212"/>
    </location>
</feature>
<dbReference type="PROSITE" id="PS51257">
    <property type="entry name" value="PROKAR_LIPOPROTEIN"/>
    <property type="match status" value="1"/>
</dbReference>
<name>A0AA41QIN2_9HYPH</name>
<dbReference type="SUPFAM" id="SSF56925">
    <property type="entry name" value="OMPA-like"/>
    <property type="match status" value="1"/>
</dbReference>
<proteinExistence type="predicted"/>
<reference evidence="4" key="1">
    <citation type="submission" date="2022-03" db="EMBL/GenBank/DDBJ databases">
        <title>The complete genome sequence of a Methyloterrigena soli.</title>
        <authorList>
            <person name="Zi Z."/>
        </authorList>
    </citation>
    <scope>NUCLEOTIDE SEQUENCE</scope>
    <source>
        <strain evidence="4">M48</strain>
    </source>
</reference>
<dbReference type="RefSeq" id="WP_156046419.1">
    <property type="nucleotide sequence ID" value="NZ_JAKETQ010000001.1"/>
</dbReference>
<comment type="caution">
    <text evidence="4">The sequence shown here is derived from an EMBL/GenBank/DDBJ whole genome shotgun (WGS) entry which is preliminary data.</text>
</comment>
<dbReference type="Gene3D" id="2.40.160.20">
    <property type="match status" value="1"/>
</dbReference>
<evidence type="ECO:0000256" key="2">
    <source>
        <dbReference type="SAM" id="SignalP"/>
    </source>
</evidence>
<protein>
    <submittedName>
        <fullName evidence="4">Porin family protein</fullName>
    </submittedName>
</protein>
<dbReference type="Proteomes" id="UP001156140">
    <property type="component" value="Unassembled WGS sequence"/>
</dbReference>
<accession>A0AA41QIN2</accession>
<evidence type="ECO:0000259" key="3">
    <source>
        <dbReference type="Pfam" id="PF13505"/>
    </source>
</evidence>
<dbReference type="InterPro" id="IPR027385">
    <property type="entry name" value="Beta-barrel_OMP"/>
</dbReference>
<feature type="signal peptide" evidence="2">
    <location>
        <begin position="1"/>
        <end position="22"/>
    </location>
</feature>
<sequence>MKKILVSVIGALATMSCGAAVAADFGGTVTAASIDPLPWYVSGKAGIALPGTININATGFGGAITGKSTFDPGFAGAVAIGKYITPEVRAELELGLAQNAGKSFDGNLGLLGPVSGALSGNVTTTTLMAMGYYEFTQFGNFVPYLSAGVGVANVNSDLTFTDAAPGGFSSGTITGSSTVIAGRVGAGFQFKVADSIDITADYTAMLGNNGNFTFTSQFGFPTNITSSVMGHALAAGIKGRF</sequence>